<gene>
    <name evidence="1" type="ORF">OLEA9_A041980</name>
</gene>
<evidence type="ECO:0000313" key="2">
    <source>
        <dbReference type="Proteomes" id="UP000594638"/>
    </source>
</evidence>
<comment type="caution">
    <text evidence="1">The sequence shown here is derived from an EMBL/GenBank/DDBJ whole genome shotgun (WGS) entry which is preliminary data.</text>
</comment>
<dbReference type="Proteomes" id="UP000594638">
    <property type="component" value="Unassembled WGS sequence"/>
</dbReference>
<reference evidence="1 2" key="1">
    <citation type="submission" date="2019-12" db="EMBL/GenBank/DDBJ databases">
        <authorList>
            <person name="Alioto T."/>
            <person name="Alioto T."/>
            <person name="Gomez Garrido J."/>
        </authorList>
    </citation>
    <scope>NUCLEOTIDE SEQUENCE [LARGE SCALE GENOMIC DNA]</scope>
</reference>
<dbReference type="AlphaFoldDB" id="A0A8S0TRR9"/>
<proteinExistence type="predicted"/>
<dbReference type="EMBL" id="CACTIH010007305">
    <property type="protein sequence ID" value="CAA3008767.1"/>
    <property type="molecule type" value="Genomic_DNA"/>
</dbReference>
<accession>A0A8S0TRR9</accession>
<evidence type="ECO:0000313" key="1">
    <source>
        <dbReference type="EMBL" id="CAA3008767.1"/>
    </source>
</evidence>
<dbReference type="Gramene" id="OE9A041980T1">
    <property type="protein sequence ID" value="OE9A041980C1"/>
    <property type="gene ID" value="OE9A041980"/>
</dbReference>
<protein>
    <submittedName>
        <fullName evidence="1">Uncharacterized protein</fullName>
    </submittedName>
</protein>
<keyword evidence="2" id="KW-1185">Reference proteome</keyword>
<sequence length="90" mass="10358">MDDETLRPTTHYSVFHVSQVQKALGSSEASKIHPPQLGANLKWVVELDQVWENGKHHQDRLQGKKYWVSGKICLHLTPLPVECYHEAFTH</sequence>
<organism evidence="1 2">
    <name type="scientific">Olea europaea subsp. europaea</name>
    <dbReference type="NCBI Taxonomy" id="158383"/>
    <lineage>
        <taxon>Eukaryota</taxon>
        <taxon>Viridiplantae</taxon>
        <taxon>Streptophyta</taxon>
        <taxon>Embryophyta</taxon>
        <taxon>Tracheophyta</taxon>
        <taxon>Spermatophyta</taxon>
        <taxon>Magnoliopsida</taxon>
        <taxon>eudicotyledons</taxon>
        <taxon>Gunneridae</taxon>
        <taxon>Pentapetalae</taxon>
        <taxon>asterids</taxon>
        <taxon>lamiids</taxon>
        <taxon>Lamiales</taxon>
        <taxon>Oleaceae</taxon>
        <taxon>Oleeae</taxon>
        <taxon>Olea</taxon>
    </lineage>
</organism>
<name>A0A8S0TRR9_OLEEU</name>